<evidence type="ECO:0000313" key="1">
    <source>
        <dbReference type="EMBL" id="UJF35988.1"/>
    </source>
</evidence>
<evidence type="ECO:0000313" key="2">
    <source>
        <dbReference type="Proteomes" id="UP001649230"/>
    </source>
</evidence>
<dbReference type="Proteomes" id="UP001649230">
    <property type="component" value="Chromosome"/>
</dbReference>
<dbReference type="RefSeq" id="WP_235122544.1">
    <property type="nucleotide sequence ID" value="NZ_CP090978.1"/>
</dbReference>
<sequence length="80" mass="9382">MKPKRRYYSLIDKIYQMDNLNEAWLAVKKNQGSGGIDGVSIGMFEKNIGINLKEIQRLLQQDRYKPDPVRRHFIEKENGS</sequence>
<dbReference type="EMBL" id="CP090978">
    <property type="protein sequence ID" value="UJF35988.1"/>
    <property type="molecule type" value="Genomic_DNA"/>
</dbReference>
<accession>A0ABY3SPR7</accession>
<reference evidence="1 2" key="1">
    <citation type="journal article" date="2024" name="Int. J. Syst. Evol. Microbiol.">
        <title>Paenibacillus hexagrammi sp. nov., a novel bacterium isolated from the gut content of Hexagrammos agrammus.</title>
        <authorList>
            <person name="Jung H.K."/>
            <person name="Kim D.G."/>
            <person name="Zin H."/>
            <person name="Park J."/>
            <person name="Jung H."/>
            <person name="Kim Y.O."/>
            <person name="Kong H.J."/>
            <person name="Kim J.W."/>
            <person name="Kim Y.S."/>
        </authorList>
    </citation>
    <scope>NUCLEOTIDE SEQUENCE [LARGE SCALE GENOMIC DNA]</scope>
    <source>
        <strain evidence="1 2">YPD9-1</strain>
    </source>
</reference>
<gene>
    <name evidence="1" type="ORF">L0M14_13420</name>
</gene>
<proteinExistence type="predicted"/>
<name>A0ABY3SPR7_9BACL</name>
<evidence type="ECO:0008006" key="3">
    <source>
        <dbReference type="Google" id="ProtNLM"/>
    </source>
</evidence>
<organism evidence="1 2">
    <name type="scientific">Paenibacillus hexagrammi</name>
    <dbReference type="NCBI Taxonomy" id="2908839"/>
    <lineage>
        <taxon>Bacteria</taxon>
        <taxon>Bacillati</taxon>
        <taxon>Bacillota</taxon>
        <taxon>Bacilli</taxon>
        <taxon>Bacillales</taxon>
        <taxon>Paenibacillaceae</taxon>
        <taxon>Paenibacillus</taxon>
    </lineage>
</organism>
<keyword evidence="2" id="KW-1185">Reference proteome</keyword>
<protein>
    <recommendedName>
        <fullName evidence="3">Group II intron reverse transcriptase/maturase</fullName>
    </recommendedName>
</protein>